<feature type="region of interest" description="Disordered" evidence="1">
    <location>
        <begin position="481"/>
        <end position="506"/>
    </location>
</feature>
<protein>
    <submittedName>
        <fullName evidence="2">Uncharacterized protein</fullName>
    </submittedName>
</protein>
<feature type="compositionally biased region" description="Polar residues" evidence="1">
    <location>
        <begin position="143"/>
        <end position="154"/>
    </location>
</feature>
<feature type="compositionally biased region" description="Basic and acidic residues" evidence="1">
    <location>
        <begin position="553"/>
        <end position="563"/>
    </location>
</feature>
<gene>
    <name evidence="2" type="ORF">GGU10DRAFT_387777</name>
</gene>
<feature type="region of interest" description="Disordered" evidence="1">
    <location>
        <begin position="234"/>
        <end position="274"/>
    </location>
</feature>
<dbReference type="Proteomes" id="UP001163798">
    <property type="component" value="Unassembled WGS sequence"/>
</dbReference>
<feature type="compositionally biased region" description="Basic and acidic residues" evidence="1">
    <location>
        <begin position="486"/>
        <end position="501"/>
    </location>
</feature>
<feature type="region of interest" description="Disordered" evidence="1">
    <location>
        <begin position="296"/>
        <end position="349"/>
    </location>
</feature>
<keyword evidence="3" id="KW-1185">Reference proteome</keyword>
<feature type="region of interest" description="Disordered" evidence="1">
    <location>
        <begin position="541"/>
        <end position="563"/>
    </location>
</feature>
<feature type="region of interest" description="Disordered" evidence="1">
    <location>
        <begin position="49"/>
        <end position="83"/>
    </location>
</feature>
<evidence type="ECO:0000256" key="1">
    <source>
        <dbReference type="SAM" id="MobiDB-lite"/>
    </source>
</evidence>
<feature type="region of interest" description="Disordered" evidence="1">
    <location>
        <begin position="384"/>
        <end position="410"/>
    </location>
</feature>
<feature type="region of interest" description="Disordered" evidence="1">
    <location>
        <begin position="120"/>
        <end position="157"/>
    </location>
</feature>
<dbReference type="EMBL" id="MU793354">
    <property type="protein sequence ID" value="KAJ3785054.1"/>
    <property type="molecule type" value="Genomic_DNA"/>
</dbReference>
<feature type="compositionally biased region" description="Low complexity" evidence="1">
    <location>
        <begin position="622"/>
        <end position="635"/>
    </location>
</feature>
<reference evidence="2" key="1">
    <citation type="submission" date="2022-08" db="EMBL/GenBank/DDBJ databases">
        <authorList>
            <consortium name="DOE Joint Genome Institute"/>
            <person name="Min B."/>
            <person name="Riley R."/>
            <person name="Sierra-Patev S."/>
            <person name="Naranjo-Ortiz M."/>
            <person name="Looney B."/>
            <person name="Konkel Z."/>
            <person name="Slot J.C."/>
            <person name="Sakamoto Y."/>
            <person name="Steenwyk J.L."/>
            <person name="Rokas A."/>
            <person name="Carro J."/>
            <person name="Camarero S."/>
            <person name="Ferreira P."/>
            <person name="Molpeceres G."/>
            <person name="Ruiz-Duenas F.J."/>
            <person name="Serrano A."/>
            <person name="Henrissat B."/>
            <person name="Drula E."/>
            <person name="Hughes K.W."/>
            <person name="Mata J.L."/>
            <person name="Ishikawa N.K."/>
            <person name="Vargas-Isla R."/>
            <person name="Ushijima S."/>
            <person name="Smith C.A."/>
            <person name="Ahrendt S."/>
            <person name="Andreopoulos W."/>
            <person name="He G."/>
            <person name="Labutti K."/>
            <person name="Lipzen A."/>
            <person name="Ng V."/>
            <person name="Sandor L."/>
            <person name="Barry K."/>
            <person name="Martinez A.T."/>
            <person name="Xiao Y."/>
            <person name="Gibbons J.G."/>
            <person name="Terashima K."/>
            <person name="Hibbett D.S."/>
            <person name="Grigoriev I.V."/>
        </authorList>
    </citation>
    <scope>NUCLEOTIDE SEQUENCE</scope>
    <source>
        <strain evidence="2">TFB10291</strain>
    </source>
</reference>
<feature type="compositionally biased region" description="Polar residues" evidence="1">
    <location>
        <begin position="391"/>
        <end position="410"/>
    </location>
</feature>
<proteinExistence type="predicted"/>
<comment type="caution">
    <text evidence="2">The sequence shown here is derived from an EMBL/GenBank/DDBJ whole genome shotgun (WGS) entry which is preliminary data.</text>
</comment>
<feature type="region of interest" description="Disordered" evidence="1">
    <location>
        <begin position="923"/>
        <end position="958"/>
    </location>
</feature>
<dbReference type="AlphaFoldDB" id="A0AA38KPB8"/>
<sequence length="1075" mass="119425">MQRRGRSRQVSLAALARKASEERARQRWAPVETTIAVDMRSLAREVPPSEIAIGETSTLHSLPLQPETTAESSNNAERHCPPAQPSNIIDLTGAEFAFTPQFELSIQEIDVSSPEIYTYPPSISPSPMTSAAVTPDTSESHTSDSYFSTPEENSPSPPLTLLDHLHIAYALDDLPLAKMLLLKMTQDVQDITSRTDPRLDAVKPEDFDVAFLPKGGLMTPEDEARLVERQEKERMRLQKEAEDAREQARRHREKTEYEKREQEEKERTEKEERERVERERAWEGWVEGVWGNAKKEMEKMKKMRDIAKRRQEDARKARQEQRRQEDERRRVIAERRRTNTTKGSVSTPLPRISYAHLPTVRPDSLPSSQTELLYTLPNIPKLSAQRKRTARTSVAVPSSSTDYTPSHSCSVRKTITPSSSLFFAPQSLSNPNSTSSFSELDVDQRLSSAISVQEVLIAMRGELFPSEAVQPAIQRDCSQHTLHGRTKSDDLDLGGIRERSKTPHHNLTADLISSSRSAATRRQKRDDALLADLLSTSNNQFGEDRLRHRRADKGKGKSETAEMKKRVPLRMNSSTSVASAMSKSICADCSGSLTSPSTMSSSSDVSRSGSWLSFMSSSSMSSVSTVPTTPSASMPGSPPPTKSSVRTGSVFSAWLKGVASQSSLSPVDLSPCDHLDVPCTFSAYRGIVCPLIPVGKDESPLPLDFLDATIKPSPSLIDGEALDMALSARSSKNSGQAVAFSGGSKTLLHSVTHFLDVAKSFQSAYMHAAMFAAIASVPNVSPFSHEWDRENERQKQCIVGDHGASEVKRRLRPVGCRVDKNEVSLFTSAIKSSQQSSDADVEQPATVPNGFRARITLIELFPADDGVQYIPMISQKLYHAEHPPRTALPNPLPFPIHFKPQRPLSGSPLRRWSFEQLQTHVRLSSKRRPVSPPRYGPNGFRRSSRRSPSPPYSSLQPILRPRFVGNPVYLRLKALQNTTGVPVTDAQVLELHTEGVRIKGGILGSGKEKVLGTAFEDVGRSRLGVDLLSVSTVQHRVTLPVNSPIPWWHRRDDLDNVQVRWEDGNIRRGRSVVKR</sequence>
<evidence type="ECO:0000313" key="3">
    <source>
        <dbReference type="Proteomes" id="UP001163798"/>
    </source>
</evidence>
<name>A0AA38KPB8_9AGAR</name>
<evidence type="ECO:0000313" key="2">
    <source>
        <dbReference type="EMBL" id="KAJ3785054.1"/>
    </source>
</evidence>
<feature type="region of interest" description="Disordered" evidence="1">
    <location>
        <begin position="622"/>
        <end position="646"/>
    </location>
</feature>
<feature type="compositionally biased region" description="Low complexity" evidence="1">
    <location>
        <begin position="120"/>
        <end position="130"/>
    </location>
</feature>
<feature type="compositionally biased region" description="Basic and acidic residues" evidence="1">
    <location>
        <begin position="296"/>
        <end position="337"/>
    </location>
</feature>
<feature type="region of interest" description="Disordered" evidence="1">
    <location>
        <begin position="1"/>
        <end position="27"/>
    </location>
</feature>
<organism evidence="2 3">
    <name type="scientific">Lentinula aff. detonsa</name>
    <dbReference type="NCBI Taxonomy" id="2804958"/>
    <lineage>
        <taxon>Eukaryota</taxon>
        <taxon>Fungi</taxon>
        <taxon>Dikarya</taxon>
        <taxon>Basidiomycota</taxon>
        <taxon>Agaricomycotina</taxon>
        <taxon>Agaricomycetes</taxon>
        <taxon>Agaricomycetidae</taxon>
        <taxon>Agaricales</taxon>
        <taxon>Marasmiineae</taxon>
        <taxon>Omphalotaceae</taxon>
        <taxon>Lentinula</taxon>
    </lineage>
</organism>
<accession>A0AA38KPB8</accession>
<feature type="compositionally biased region" description="Polar residues" evidence="1">
    <location>
        <begin position="55"/>
        <end position="75"/>
    </location>
</feature>